<proteinExistence type="predicted"/>
<dbReference type="AlphaFoldDB" id="A0A3M2LJY1"/>
<evidence type="ECO:0000313" key="3">
    <source>
        <dbReference type="Proteomes" id="UP000278673"/>
    </source>
</evidence>
<gene>
    <name evidence="2" type="ORF">EBN88_21815</name>
</gene>
<feature type="compositionally biased region" description="Gly residues" evidence="1">
    <location>
        <begin position="57"/>
        <end position="67"/>
    </location>
</feature>
<evidence type="ECO:0000313" key="2">
    <source>
        <dbReference type="EMBL" id="RMI36325.1"/>
    </source>
</evidence>
<organism evidence="2 3">
    <name type="scientific">Streptomyces triticirhizae</name>
    <dbReference type="NCBI Taxonomy" id="2483353"/>
    <lineage>
        <taxon>Bacteria</taxon>
        <taxon>Bacillati</taxon>
        <taxon>Actinomycetota</taxon>
        <taxon>Actinomycetes</taxon>
        <taxon>Kitasatosporales</taxon>
        <taxon>Streptomycetaceae</taxon>
        <taxon>Streptomyces</taxon>
    </lineage>
</organism>
<dbReference type="Proteomes" id="UP000278673">
    <property type="component" value="Unassembled WGS sequence"/>
</dbReference>
<dbReference type="EMBL" id="RFFJ01000147">
    <property type="protein sequence ID" value="RMI36325.1"/>
    <property type="molecule type" value="Genomic_DNA"/>
</dbReference>
<feature type="region of interest" description="Disordered" evidence="1">
    <location>
        <begin position="1"/>
        <end position="83"/>
    </location>
</feature>
<evidence type="ECO:0000256" key="1">
    <source>
        <dbReference type="SAM" id="MobiDB-lite"/>
    </source>
</evidence>
<reference evidence="2 3" key="1">
    <citation type="submission" date="2018-10" db="EMBL/GenBank/DDBJ databases">
        <title>Isolation, diversity and antifungal activity of actinobacteria from wheat.</title>
        <authorList>
            <person name="Han C."/>
        </authorList>
    </citation>
    <scope>NUCLEOTIDE SEQUENCE [LARGE SCALE GENOMIC DNA]</scope>
    <source>
        <strain evidence="2 3">NEAU-YY642</strain>
    </source>
</reference>
<comment type="caution">
    <text evidence="2">The sequence shown here is derived from an EMBL/GenBank/DDBJ whole genome shotgun (WGS) entry which is preliminary data.</text>
</comment>
<accession>A0A3M2LJY1</accession>
<name>A0A3M2LJY1_9ACTN</name>
<keyword evidence="3" id="KW-1185">Reference proteome</keyword>
<sequence length="83" mass="8736">MSRWASGWRWASGSAPGTWSAGAARWPPPGRRRDGTGRRRGGTGRRRDGTGRRHGGRGNGLAGGARSGGQQRPDAEDDAEPGQ</sequence>
<protein>
    <submittedName>
        <fullName evidence="2">Uncharacterized protein</fullName>
    </submittedName>
</protein>